<dbReference type="InterPro" id="IPR002575">
    <property type="entry name" value="Aminoglycoside_PTrfase"/>
</dbReference>
<keyword evidence="3" id="KW-1185">Reference proteome</keyword>
<dbReference type="InterPro" id="IPR011009">
    <property type="entry name" value="Kinase-like_dom_sf"/>
</dbReference>
<dbReference type="Gene3D" id="3.90.1200.10">
    <property type="match status" value="1"/>
</dbReference>
<reference evidence="3" key="1">
    <citation type="journal article" date="2019" name="Int. J. Syst. Evol. Microbiol.">
        <title>The Global Catalogue of Microorganisms (GCM) 10K type strain sequencing project: providing services to taxonomists for standard genome sequencing and annotation.</title>
        <authorList>
            <consortium name="The Broad Institute Genomics Platform"/>
            <consortium name="The Broad Institute Genome Sequencing Center for Infectious Disease"/>
            <person name="Wu L."/>
            <person name="Ma J."/>
        </authorList>
    </citation>
    <scope>NUCLEOTIDE SEQUENCE [LARGE SCALE GENOMIC DNA]</scope>
    <source>
        <strain evidence="3">CCUG 59778</strain>
    </source>
</reference>
<evidence type="ECO:0000259" key="1">
    <source>
        <dbReference type="Pfam" id="PF01636"/>
    </source>
</evidence>
<protein>
    <submittedName>
        <fullName evidence="2">Phosphotransferase</fullName>
    </submittedName>
</protein>
<feature type="domain" description="Aminoglycoside phosphotransferase" evidence="1">
    <location>
        <begin position="12"/>
        <end position="198"/>
    </location>
</feature>
<accession>A0ABV8X6L8</accession>
<comment type="caution">
    <text evidence="2">The sequence shown here is derived from an EMBL/GenBank/DDBJ whole genome shotgun (WGS) entry which is preliminary data.</text>
</comment>
<name>A0ABV8X6L8_9LACT</name>
<sequence>MGSQESFIQIKPNVWKWTVNRREYSVKKYDSLDTAHKIRRIHHHLASVNFPHTLPLFDVKDENTIVQPWVSSAKPANFANRNERQLSLGAIRSLHQTSDVINWEEKSYLKNYDVRHKWKERLQRYIVHQKEIAGIIGEKEAESIRFYAENALERLKKTVPNNKECTLLHGDVVHHNFLKQGDEVILIDFDLACLGPEEVEMALWMHRVLPHVDYRVEFLLEEQSDLKFKDPSYMFLLLYPNELLREWLYIISLPNIKRQQLIPRLKLFTAKALTSWPKLWYDVEKIVRRSI</sequence>
<evidence type="ECO:0000313" key="2">
    <source>
        <dbReference type="EMBL" id="MFC4409912.1"/>
    </source>
</evidence>
<gene>
    <name evidence="2" type="ORF">ACFOZY_05605</name>
</gene>
<dbReference type="Pfam" id="PF01636">
    <property type="entry name" value="APH"/>
    <property type="match status" value="1"/>
</dbReference>
<dbReference type="RefSeq" id="WP_378153168.1">
    <property type="nucleotide sequence ID" value="NZ_JBHSEC010000005.1"/>
</dbReference>
<proteinExistence type="predicted"/>
<dbReference type="EMBL" id="JBHSEC010000005">
    <property type="protein sequence ID" value="MFC4409912.1"/>
    <property type="molecule type" value="Genomic_DNA"/>
</dbReference>
<evidence type="ECO:0000313" key="3">
    <source>
        <dbReference type="Proteomes" id="UP001595817"/>
    </source>
</evidence>
<dbReference type="Proteomes" id="UP001595817">
    <property type="component" value="Unassembled WGS sequence"/>
</dbReference>
<dbReference type="SUPFAM" id="SSF56112">
    <property type="entry name" value="Protein kinase-like (PK-like)"/>
    <property type="match status" value="1"/>
</dbReference>
<organism evidence="2 3">
    <name type="scientific">Chungangia koreensis</name>
    <dbReference type="NCBI Taxonomy" id="752657"/>
    <lineage>
        <taxon>Bacteria</taxon>
        <taxon>Bacillati</taxon>
        <taxon>Bacillota</taxon>
        <taxon>Bacilli</taxon>
        <taxon>Lactobacillales</taxon>
        <taxon>Chungangia</taxon>
    </lineage>
</organism>